<protein>
    <recommendedName>
        <fullName evidence="3">Biotin carboxyl carrier protein</fullName>
    </recommendedName>
</protein>
<evidence type="ECO:0000313" key="1">
    <source>
        <dbReference type="EMBL" id="GLR51022.1"/>
    </source>
</evidence>
<dbReference type="RefSeq" id="WP_244766215.1">
    <property type="nucleotide sequence ID" value="NZ_BSOP01000017.1"/>
</dbReference>
<accession>A0ABQ5ZK43</accession>
<comment type="caution">
    <text evidence="1">The sequence shown here is derived from an EMBL/GenBank/DDBJ whole genome shotgun (WGS) entry which is preliminary data.</text>
</comment>
<evidence type="ECO:0008006" key="3">
    <source>
        <dbReference type="Google" id="ProtNLM"/>
    </source>
</evidence>
<evidence type="ECO:0000313" key="2">
    <source>
        <dbReference type="Proteomes" id="UP001156702"/>
    </source>
</evidence>
<dbReference type="SUPFAM" id="SSF51230">
    <property type="entry name" value="Single hybrid motif"/>
    <property type="match status" value="1"/>
</dbReference>
<dbReference type="Gene3D" id="2.40.50.100">
    <property type="match status" value="1"/>
</dbReference>
<proteinExistence type="predicted"/>
<dbReference type="InterPro" id="IPR011053">
    <property type="entry name" value="Single_hybrid_motif"/>
</dbReference>
<keyword evidence="2" id="KW-1185">Reference proteome</keyword>
<name>A0ABQ5ZK43_9HYPH</name>
<gene>
    <name evidence="1" type="ORF">GCM10007923_22300</name>
</gene>
<organism evidence="1 2">
    <name type="scientific">Shinella yambaruensis</name>
    <dbReference type="NCBI Taxonomy" id="415996"/>
    <lineage>
        <taxon>Bacteria</taxon>
        <taxon>Pseudomonadati</taxon>
        <taxon>Pseudomonadota</taxon>
        <taxon>Alphaproteobacteria</taxon>
        <taxon>Hyphomicrobiales</taxon>
        <taxon>Rhizobiaceae</taxon>
        <taxon>Shinella</taxon>
    </lineage>
</organism>
<reference evidence="2" key="1">
    <citation type="journal article" date="2019" name="Int. J. Syst. Evol. Microbiol.">
        <title>The Global Catalogue of Microorganisms (GCM) 10K type strain sequencing project: providing services to taxonomists for standard genome sequencing and annotation.</title>
        <authorList>
            <consortium name="The Broad Institute Genomics Platform"/>
            <consortium name="The Broad Institute Genome Sequencing Center for Infectious Disease"/>
            <person name="Wu L."/>
            <person name="Ma J."/>
        </authorList>
    </citation>
    <scope>NUCLEOTIDE SEQUENCE [LARGE SCALE GENOMIC DNA]</scope>
    <source>
        <strain evidence="2">NBRC 102122</strain>
    </source>
</reference>
<dbReference type="Proteomes" id="UP001156702">
    <property type="component" value="Unassembled WGS sequence"/>
</dbReference>
<dbReference type="EMBL" id="BSOP01000017">
    <property type="protein sequence ID" value="GLR51022.1"/>
    <property type="molecule type" value="Genomic_DNA"/>
</dbReference>
<sequence length="155" mass="15693">MARRDRSTGRNTIGDLSDPALISTLAGWLEGSGANALEITTPDGGGLKIVLAAGARAVRIAETVPEAPAVRPEGHAVRAPMAGLFRDRHPAAMETGPLAGAGRALEAGAIAGFVEVGPVLLPVIASKAGMVGEIHARAEGLIGYGDAVLTMEPSR</sequence>